<dbReference type="FunFam" id="3.10.105.10:FF:000001">
    <property type="entry name" value="Oligopeptide ABC transporter, oligopeptide-binding protein"/>
    <property type="match status" value="1"/>
</dbReference>
<dbReference type="CDD" id="cd08504">
    <property type="entry name" value="PBP2_OppA"/>
    <property type="match status" value="1"/>
</dbReference>
<keyword evidence="8" id="KW-1185">Reference proteome</keyword>
<dbReference type="PANTHER" id="PTHR30290:SF10">
    <property type="entry name" value="PERIPLASMIC OLIGOPEPTIDE-BINDING PROTEIN-RELATED"/>
    <property type="match status" value="1"/>
</dbReference>
<keyword evidence="4 5" id="KW-0732">Signal</keyword>
<proteinExistence type="inferred from homology"/>
<evidence type="ECO:0000256" key="3">
    <source>
        <dbReference type="ARBA" id="ARBA00022448"/>
    </source>
</evidence>
<dbReference type="InterPro" id="IPR039424">
    <property type="entry name" value="SBP_5"/>
</dbReference>
<dbReference type="GO" id="GO:0030288">
    <property type="term" value="C:outer membrane-bounded periplasmic space"/>
    <property type="evidence" value="ECO:0007669"/>
    <property type="project" value="UniProtKB-ARBA"/>
</dbReference>
<accession>A0A9Q7AR84</accession>
<dbReference type="SUPFAM" id="SSF53850">
    <property type="entry name" value="Periplasmic binding protein-like II"/>
    <property type="match status" value="1"/>
</dbReference>
<dbReference type="KEGG" id="aram:KAR29_00920"/>
<organism evidence="7 8">
    <name type="scientific">Aminithiophilus ramosus</name>
    <dbReference type="NCBI Taxonomy" id="3029084"/>
    <lineage>
        <taxon>Bacteria</taxon>
        <taxon>Thermotogati</taxon>
        <taxon>Synergistota</taxon>
        <taxon>Synergistia</taxon>
        <taxon>Synergistales</taxon>
        <taxon>Aminithiophilaceae</taxon>
        <taxon>Aminithiophilus</taxon>
    </lineage>
</organism>
<evidence type="ECO:0000256" key="1">
    <source>
        <dbReference type="ARBA" id="ARBA00004196"/>
    </source>
</evidence>
<dbReference type="EMBL" id="CP072943">
    <property type="protein sequence ID" value="QTX32541.1"/>
    <property type="molecule type" value="Genomic_DNA"/>
</dbReference>
<dbReference type="GO" id="GO:1904680">
    <property type="term" value="F:peptide transmembrane transporter activity"/>
    <property type="evidence" value="ECO:0007669"/>
    <property type="project" value="TreeGrafter"/>
</dbReference>
<reference evidence="8" key="1">
    <citation type="submission" date="2021-04" db="EMBL/GenBank/DDBJ databases">
        <title>A novel Synergistetes isolate from a pyrite-forming mixed culture.</title>
        <authorList>
            <person name="Bunk B."/>
            <person name="Sproer C."/>
            <person name="Spring S."/>
            <person name="Pester M."/>
        </authorList>
    </citation>
    <scope>NUCLEOTIDE SEQUENCE [LARGE SCALE GENOMIC DNA]</scope>
    <source>
        <strain evidence="8">J.5.4.2-T.3.5.2</strain>
    </source>
</reference>
<name>A0A9Q7AR84_9BACT</name>
<evidence type="ECO:0000259" key="6">
    <source>
        <dbReference type="Pfam" id="PF00496"/>
    </source>
</evidence>
<dbReference type="InterPro" id="IPR030678">
    <property type="entry name" value="Peptide/Ni-bd"/>
</dbReference>
<dbReference type="Proteomes" id="UP000671879">
    <property type="component" value="Chromosome"/>
</dbReference>
<dbReference type="Gene3D" id="3.40.190.10">
    <property type="entry name" value="Periplasmic binding protein-like II"/>
    <property type="match status" value="1"/>
</dbReference>
<keyword evidence="3" id="KW-0813">Transport</keyword>
<comment type="subcellular location">
    <subcellularLocation>
        <location evidence="1">Cell envelope</location>
    </subcellularLocation>
</comment>
<protein>
    <submittedName>
        <fullName evidence="7">Peptide ABC transporter substrate-binding protein</fullName>
    </submittedName>
</protein>
<evidence type="ECO:0000256" key="4">
    <source>
        <dbReference type="ARBA" id="ARBA00022729"/>
    </source>
</evidence>
<evidence type="ECO:0000256" key="2">
    <source>
        <dbReference type="ARBA" id="ARBA00005695"/>
    </source>
</evidence>
<dbReference type="GO" id="GO:0043190">
    <property type="term" value="C:ATP-binding cassette (ABC) transporter complex"/>
    <property type="evidence" value="ECO:0007669"/>
    <property type="project" value="InterPro"/>
</dbReference>
<evidence type="ECO:0000313" key="7">
    <source>
        <dbReference type="EMBL" id="QTX32541.1"/>
    </source>
</evidence>
<dbReference type="Gene3D" id="3.10.105.10">
    <property type="entry name" value="Dipeptide-binding Protein, Domain 3"/>
    <property type="match status" value="1"/>
</dbReference>
<dbReference type="PIRSF" id="PIRSF002741">
    <property type="entry name" value="MppA"/>
    <property type="match status" value="1"/>
</dbReference>
<dbReference type="InterPro" id="IPR000914">
    <property type="entry name" value="SBP_5_dom"/>
</dbReference>
<dbReference type="Pfam" id="PF00496">
    <property type="entry name" value="SBP_bac_5"/>
    <property type="match status" value="1"/>
</dbReference>
<feature type="chain" id="PRO_5040438204" evidence="5">
    <location>
        <begin position="26"/>
        <end position="531"/>
    </location>
</feature>
<gene>
    <name evidence="7" type="ORF">KAR29_00920</name>
</gene>
<dbReference type="RefSeq" id="WP_274373781.1">
    <property type="nucleotide sequence ID" value="NZ_CP072943.1"/>
</dbReference>
<sequence>MKRSVVLLLLVALVAFAVSALPAAAAEQVLTYNLAREPKTLSPIMNGDLIGGFVIEHCFEGLLRDRNGELVPGIAQSWTLSEDGKTYTFKLRDAKWSDGKPVRAQDFEYSWRKSLDPAVGSGYAFIFYYIKGGEAYYKGEGKAEDIAISCPDDKTLVVTLENPTPYFLNLAAFMVFMPVREDIVEKAPDNWARSVETYICNGPYKMTTFRPDLVVLEKNPEYWDAANVKLSRIDAVVIPEHSTELTAFENGELDIMENIPLQELPRVSKMEGYVAYPRIVSFFYTVNTERKPFDDVRVRKALALAIDRKAIVEKVRQSSEIPACGLVPEGLKDSTGADFSRKAGDFGLDPEGKAKPEEARKLLAEAGYPEGKGFPKFTLLYNTADDHKALAEAVQEMWRKTLGIDVELGNQEWQVYASTRREGNYDVGRGNWWGDYPDPMTFLEMFTTGAGTNWPRWNNAEYDDLIQQVRRLSGTARDEAMYKAYALFMEDMPILPLFYPVDDSVIPPYVKGLERTMMGSWYMGNIVIDDH</sequence>
<dbReference type="FunFam" id="3.90.76.10:FF:000001">
    <property type="entry name" value="Oligopeptide ABC transporter substrate-binding protein"/>
    <property type="match status" value="1"/>
</dbReference>
<dbReference type="AlphaFoldDB" id="A0A9Q7AR84"/>
<feature type="signal peptide" evidence="5">
    <location>
        <begin position="1"/>
        <end position="25"/>
    </location>
</feature>
<comment type="similarity">
    <text evidence="2">Belongs to the bacterial solute-binding protein 5 family.</text>
</comment>
<evidence type="ECO:0000313" key="8">
    <source>
        <dbReference type="Proteomes" id="UP000671879"/>
    </source>
</evidence>
<evidence type="ECO:0000256" key="5">
    <source>
        <dbReference type="SAM" id="SignalP"/>
    </source>
</evidence>
<feature type="domain" description="Solute-binding protein family 5" evidence="6">
    <location>
        <begin position="69"/>
        <end position="453"/>
    </location>
</feature>
<dbReference type="GO" id="GO:0015833">
    <property type="term" value="P:peptide transport"/>
    <property type="evidence" value="ECO:0007669"/>
    <property type="project" value="TreeGrafter"/>
</dbReference>
<dbReference type="PANTHER" id="PTHR30290">
    <property type="entry name" value="PERIPLASMIC BINDING COMPONENT OF ABC TRANSPORTER"/>
    <property type="match status" value="1"/>
</dbReference>
<dbReference type="Gene3D" id="3.90.76.10">
    <property type="entry name" value="Dipeptide-binding Protein, Domain 1"/>
    <property type="match status" value="1"/>
</dbReference>